<gene>
    <name evidence="3" type="ORF">GRI39_07450</name>
</gene>
<reference evidence="3 4" key="1">
    <citation type="submission" date="2019-12" db="EMBL/GenBank/DDBJ databases">
        <title>Genomic-based taxomic classification of the family Erythrobacteraceae.</title>
        <authorList>
            <person name="Xu L."/>
        </authorList>
    </citation>
    <scope>NUCLEOTIDE SEQUENCE [LARGE SCALE GENOMIC DNA]</scope>
    <source>
        <strain evidence="3 4">DSM 18604</strain>
    </source>
</reference>
<name>A0A845ABF4_9SPHN</name>
<evidence type="ECO:0000313" key="4">
    <source>
        <dbReference type="Proteomes" id="UP000460561"/>
    </source>
</evidence>
<evidence type="ECO:0000259" key="1">
    <source>
        <dbReference type="Pfam" id="PF06938"/>
    </source>
</evidence>
<dbReference type="OrthoDB" id="3078366at2"/>
<protein>
    <submittedName>
        <fullName evidence="3">DUF1285 domain-containing protein</fullName>
    </submittedName>
</protein>
<sequence>MPYDLPQDLSKLSLLDIAEAVKARRLPPINQWHPAETIDSKMRIAADGTWLHEGSPIRRPAMVRAFASLLMRDATDGEYYLVTPQCRQHIEVEDAAFMAVEMERKGDALAFRLNTDDLVIAGPDHPLRAKGDPECPAIYLSVRHGCEARLNRSTWVELAELAIEQSDDLTVTSQAAHFSLKPQ</sequence>
<dbReference type="InterPro" id="IPR023361">
    <property type="entry name" value="DUF1285_beta_roll_sf"/>
</dbReference>
<feature type="domain" description="DUF1285" evidence="1">
    <location>
        <begin position="27"/>
        <end position="95"/>
    </location>
</feature>
<dbReference type="PIRSF" id="PIRSF029557">
    <property type="entry name" value="UCP029557"/>
    <property type="match status" value="1"/>
</dbReference>
<dbReference type="InterPro" id="IPR048342">
    <property type="entry name" value="DUF1285_C"/>
</dbReference>
<dbReference type="EMBL" id="WTYQ01000002">
    <property type="protein sequence ID" value="MXP25876.1"/>
    <property type="molecule type" value="Genomic_DNA"/>
</dbReference>
<feature type="domain" description="DUF1285" evidence="2">
    <location>
        <begin position="96"/>
        <end position="180"/>
    </location>
</feature>
<comment type="caution">
    <text evidence="3">The sequence shown here is derived from an EMBL/GenBank/DDBJ whole genome shotgun (WGS) entry which is preliminary data.</text>
</comment>
<dbReference type="Pfam" id="PF06938">
    <property type="entry name" value="DUF1285_N"/>
    <property type="match status" value="1"/>
</dbReference>
<dbReference type="RefSeq" id="WP_160739049.1">
    <property type="nucleotide sequence ID" value="NZ_WTYQ01000002.1"/>
</dbReference>
<dbReference type="InterPro" id="IPR048341">
    <property type="entry name" value="DUF1285_N"/>
</dbReference>
<proteinExistence type="predicted"/>
<dbReference type="AlphaFoldDB" id="A0A845ABF4"/>
<accession>A0A845ABF4</accession>
<keyword evidence="4" id="KW-1185">Reference proteome</keyword>
<dbReference type="Gene3D" id="2.30.270.10">
    <property type="entry name" value="duf1285 protein"/>
    <property type="match status" value="1"/>
</dbReference>
<evidence type="ECO:0000313" key="3">
    <source>
        <dbReference type="EMBL" id="MXP25876.1"/>
    </source>
</evidence>
<dbReference type="Proteomes" id="UP000460561">
    <property type="component" value="Unassembled WGS sequence"/>
</dbReference>
<dbReference type="Pfam" id="PF21028">
    <property type="entry name" value="DUF1285_C"/>
    <property type="match status" value="1"/>
</dbReference>
<dbReference type="InterPro" id="IPR010707">
    <property type="entry name" value="DUF1285"/>
</dbReference>
<evidence type="ECO:0000259" key="2">
    <source>
        <dbReference type="Pfam" id="PF21028"/>
    </source>
</evidence>
<organism evidence="3 4">
    <name type="scientific">Altericroceibacterium indicum</name>
    <dbReference type="NCBI Taxonomy" id="374177"/>
    <lineage>
        <taxon>Bacteria</taxon>
        <taxon>Pseudomonadati</taxon>
        <taxon>Pseudomonadota</taxon>
        <taxon>Alphaproteobacteria</taxon>
        <taxon>Sphingomonadales</taxon>
        <taxon>Erythrobacteraceae</taxon>
        <taxon>Altericroceibacterium</taxon>
    </lineage>
</organism>
<dbReference type="Gene3D" id="3.10.540.10">
    <property type="entry name" value="duf1285 like domain"/>
    <property type="match status" value="1"/>
</dbReference>